<feature type="coiled-coil region" evidence="4">
    <location>
        <begin position="680"/>
        <end position="763"/>
    </location>
</feature>
<dbReference type="InterPro" id="IPR023214">
    <property type="entry name" value="HAD_sf"/>
</dbReference>
<dbReference type="NCBIfam" id="TIGR01691">
    <property type="entry name" value="enolase-ppase"/>
    <property type="match status" value="1"/>
</dbReference>
<feature type="coiled-coil region" evidence="4">
    <location>
        <begin position="321"/>
        <end position="397"/>
    </location>
</feature>
<dbReference type="InterPro" id="IPR023943">
    <property type="entry name" value="Enolase-ppase_E1"/>
</dbReference>
<evidence type="ECO:0000313" key="7">
    <source>
        <dbReference type="EMBL" id="CAD7240131.1"/>
    </source>
</evidence>
<keyword evidence="6" id="KW-0472">Membrane</keyword>
<organism evidence="7">
    <name type="scientific">Darwinula stevensoni</name>
    <dbReference type="NCBI Taxonomy" id="69355"/>
    <lineage>
        <taxon>Eukaryota</taxon>
        <taxon>Metazoa</taxon>
        <taxon>Ecdysozoa</taxon>
        <taxon>Arthropoda</taxon>
        <taxon>Crustacea</taxon>
        <taxon>Oligostraca</taxon>
        <taxon>Ostracoda</taxon>
        <taxon>Podocopa</taxon>
        <taxon>Podocopida</taxon>
        <taxon>Darwinulocopina</taxon>
        <taxon>Darwinuloidea</taxon>
        <taxon>Darwinulidae</taxon>
        <taxon>Darwinula</taxon>
    </lineage>
</organism>
<reference evidence="7" key="1">
    <citation type="submission" date="2020-11" db="EMBL/GenBank/DDBJ databases">
        <authorList>
            <person name="Tran Van P."/>
        </authorList>
    </citation>
    <scope>NUCLEOTIDE SEQUENCE</scope>
</reference>
<feature type="compositionally biased region" description="Basic and acidic residues" evidence="5">
    <location>
        <begin position="107"/>
        <end position="131"/>
    </location>
</feature>
<dbReference type="PANTHER" id="PTHR20371">
    <property type="entry name" value="ENOLASE-PHOSPHATASE E1"/>
    <property type="match status" value="1"/>
</dbReference>
<evidence type="ECO:0000256" key="1">
    <source>
        <dbReference type="ARBA" id="ARBA00022605"/>
    </source>
</evidence>
<dbReference type="Pfam" id="PF00702">
    <property type="entry name" value="Hydrolase"/>
    <property type="match status" value="1"/>
</dbReference>
<dbReference type="GO" id="GO:0019509">
    <property type="term" value="P:L-methionine salvage from methylthioadenosine"/>
    <property type="evidence" value="ECO:0007669"/>
    <property type="project" value="InterPro"/>
</dbReference>
<evidence type="ECO:0000256" key="2">
    <source>
        <dbReference type="ARBA" id="ARBA00022801"/>
    </source>
</evidence>
<feature type="compositionally biased region" description="Polar residues" evidence="5">
    <location>
        <begin position="1151"/>
        <end position="1168"/>
    </location>
</feature>
<name>A0A7R8WZW7_9CRUS</name>
<keyword evidence="6" id="KW-0812">Transmembrane</keyword>
<dbReference type="OrthoDB" id="272500at2759"/>
<evidence type="ECO:0000256" key="6">
    <source>
        <dbReference type="SAM" id="Phobius"/>
    </source>
</evidence>
<dbReference type="Gene3D" id="1.10.720.60">
    <property type="match status" value="1"/>
</dbReference>
<keyword evidence="6" id="KW-1133">Transmembrane helix</keyword>
<keyword evidence="4" id="KW-0175">Coiled coil</keyword>
<protein>
    <submittedName>
        <fullName evidence="7">Uncharacterized protein</fullName>
    </submittedName>
</protein>
<evidence type="ECO:0000256" key="3">
    <source>
        <dbReference type="ARBA" id="ARBA00023167"/>
    </source>
</evidence>
<feature type="region of interest" description="Disordered" evidence="5">
    <location>
        <begin position="876"/>
        <end position="919"/>
    </location>
</feature>
<dbReference type="InterPro" id="IPR036412">
    <property type="entry name" value="HAD-like_sf"/>
</dbReference>
<gene>
    <name evidence="7" type="ORF">DSTB1V02_LOCUS165</name>
</gene>
<feature type="coiled-coil region" evidence="4">
    <location>
        <begin position="426"/>
        <end position="509"/>
    </location>
</feature>
<feature type="region of interest" description="Disordered" evidence="5">
    <location>
        <begin position="1132"/>
        <end position="1209"/>
    </location>
</feature>
<evidence type="ECO:0000313" key="8">
    <source>
        <dbReference type="Proteomes" id="UP000677054"/>
    </source>
</evidence>
<feature type="compositionally biased region" description="Acidic residues" evidence="5">
    <location>
        <begin position="195"/>
        <end position="204"/>
    </location>
</feature>
<feature type="compositionally biased region" description="Low complexity" evidence="5">
    <location>
        <begin position="1169"/>
        <end position="1196"/>
    </location>
</feature>
<dbReference type="EMBL" id="CAJPEV010000010">
    <property type="protein sequence ID" value="CAG0878645.1"/>
    <property type="molecule type" value="Genomic_DNA"/>
</dbReference>
<feature type="region of interest" description="Disordered" evidence="5">
    <location>
        <begin position="107"/>
        <end position="284"/>
    </location>
</feature>
<dbReference type="GO" id="GO:0000287">
    <property type="term" value="F:magnesium ion binding"/>
    <property type="evidence" value="ECO:0007669"/>
    <property type="project" value="InterPro"/>
</dbReference>
<sequence>MEAILFGVAGSVIIGAVLYIVSTYFFKEKSYEEVLEEQRKILQEEHKQKTDVKKDKKQKKLRKAQEKREKAEPAHEIRPHVEFEPDPEILEGSPGVKADIIAEKLKSAKASPVKEKPKPILHLKPDAGSSKEEDEEEEPVFVRSRGNSFSIIKPLDDLELKLIQDGKGKKKQVKEEMLKTKPATKKVDDEGGEKAEDEEEEEEPTTVPVPPPPTPSVGTPSSTSSASPVPPPSPDITDSRKMVPVAEPSLVVQTVNIELQASAPTQQPKKKKQKSMSPDQGFESLEAGLRKADLTYQDIQSLIEILLNKQQSAVDVEWTKKGQRVETVAQLKRQLEEKEEELSNEQQLVRNTAEKMKEMRTELAAEKSKLGKMNEMLMKKQQEVKALHAELQKVKDQNAADTAGFQAKCQQMQERMRGTQHIADDVGKLRAAMEQLQKERNALQQALEQSQTQVSTIQQAQGDMQYQLRKLQHEKEKLREKNWKVMDALNAAEASLAQQKQFTRELEERLLREQEQVKTHLIKVFPQVKIDHHQEFSCWVETFEKKVQGLLNDRSESDALTKTESAMQSLQAQLTTQAEENAKLMKDIDHYKSIVVQTEASWSKLQESAEKQEQEWKKKVDDRDTRVRDLEASLKQLEDEREKLQHSLSSIHTAQEAADEVRDMDPESFQSLVHSFPALVHELQEKLKELQAKLEYEEEQKSNLQAQFSEINKSKSSLEEQLESANHHLTSVAQSKEKEGEEIEKLKSEIEFLRTENSTLKSGQLSELKSMETALQLEKSRFQEQCNIQARMLEDLNETRARLAEKETVCLHLEQDNVALKANKNEAYNQNQETIERLEGELKKLQEHSSSDRQELEKRDKEVLCLRNENLGLSQRAEASETSLQEEREKSQSLEKAISGHMQHAQDNESMLKQEQTKLQESEKLLIEQLERAEASENSIRQEREKLQELERQFQEQSAQARNNETLLHMEKEKLKELEAQLAKLSHEADSHKTMLEQEREKLRKLEECLQEEKQKAEQKESALQEERKRLQELESRLQSQTPLEDMEGLKLALESERTTLKEENARLLSSLEQADKQREIQAEEISRLKHAADEQGRMIEEVKKNAAELRSQLEARENALAEEQNKIAKLQEQLQQSEEKPQINGPVDPGTQSMPDGASSSTNTGHQLPSTSSSHSTLLSSPSPGPTPATSQSPSISHLPPGKKSKKKKREVLFSYVRQNLCAHLEKEWGSAELMEDLRLLWMQAEAEGKSVPDLKLEDKEHLKLFFISLVNEEMDSDRKTTSLKQLQGHMWRKGYQDGLLQAHVYADAADCMRKWKSMGIGIFIYSSGSEEAQKLLFHFSNHGDLLPLISDHFDTKIGGKKEAASYVKIAQEIGMQPNQILFLTDIIQGAQSI</sequence>
<keyword evidence="3" id="KW-0486">Methionine biosynthesis</keyword>
<dbReference type="PANTHER" id="PTHR20371:SF1">
    <property type="entry name" value="ENOLASE-PHOSPHATASE E1"/>
    <property type="match status" value="1"/>
</dbReference>
<feature type="compositionally biased region" description="Basic and acidic residues" evidence="5">
    <location>
        <begin position="43"/>
        <end position="54"/>
    </location>
</feature>
<feature type="compositionally biased region" description="Basic and acidic residues" evidence="5">
    <location>
        <begin position="63"/>
        <end position="83"/>
    </location>
</feature>
<keyword evidence="2" id="KW-0378">Hydrolase</keyword>
<dbReference type="SUPFAM" id="SSF56784">
    <property type="entry name" value="HAD-like"/>
    <property type="match status" value="1"/>
</dbReference>
<feature type="coiled-coil region" evidence="4">
    <location>
        <begin position="560"/>
        <end position="587"/>
    </location>
</feature>
<feature type="compositionally biased region" description="Low complexity" evidence="5">
    <location>
        <begin position="216"/>
        <end position="227"/>
    </location>
</feature>
<dbReference type="EMBL" id="LR899527">
    <property type="protein sequence ID" value="CAD7240131.1"/>
    <property type="molecule type" value="Genomic_DNA"/>
</dbReference>
<keyword evidence="8" id="KW-1185">Reference proteome</keyword>
<feature type="compositionally biased region" description="Basic and acidic residues" evidence="5">
    <location>
        <begin position="154"/>
        <end position="194"/>
    </location>
</feature>
<dbReference type="Gene3D" id="3.40.50.1000">
    <property type="entry name" value="HAD superfamily/HAD-like"/>
    <property type="match status" value="1"/>
</dbReference>
<proteinExistence type="predicted"/>
<feature type="compositionally biased region" description="Basic and acidic residues" evidence="5">
    <location>
        <begin position="904"/>
        <end position="919"/>
    </location>
</feature>
<dbReference type="GO" id="GO:0043874">
    <property type="term" value="F:acireductone synthase activity"/>
    <property type="evidence" value="ECO:0007669"/>
    <property type="project" value="InterPro"/>
</dbReference>
<feature type="transmembrane region" description="Helical" evidence="6">
    <location>
        <begin position="5"/>
        <end position="26"/>
    </location>
</feature>
<feature type="coiled-coil region" evidence="4">
    <location>
        <begin position="620"/>
        <end position="654"/>
    </location>
</feature>
<accession>A0A7R8WZW7</accession>
<evidence type="ECO:0000256" key="5">
    <source>
        <dbReference type="SAM" id="MobiDB-lite"/>
    </source>
</evidence>
<evidence type="ECO:0000256" key="4">
    <source>
        <dbReference type="SAM" id="Coils"/>
    </source>
</evidence>
<feature type="region of interest" description="Disordered" evidence="5">
    <location>
        <begin position="43"/>
        <end position="94"/>
    </location>
</feature>
<keyword evidence="1" id="KW-0028">Amino-acid biosynthesis</keyword>
<dbReference type="Proteomes" id="UP000677054">
    <property type="component" value="Unassembled WGS sequence"/>
</dbReference>